<dbReference type="KEGG" id="pob:LPB03_00270"/>
<name>A0A1B8TZS7_9FLAO</name>
<evidence type="ECO:0000313" key="3">
    <source>
        <dbReference type="Proteomes" id="UP000092584"/>
    </source>
</evidence>
<organism evidence="2 3">
    <name type="scientific">Polaribacter vadi</name>
    <dbReference type="NCBI Taxonomy" id="1774273"/>
    <lineage>
        <taxon>Bacteria</taxon>
        <taxon>Pseudomonadati</taxon>
        <taxon>Bacteroidota</taxon>
        <taxon>Flavobacteriia</taxon>
        <taxon>Flavobacteriales</taxon>
        <taxon>Flavobacteriaceae</taxon>
    </lineage>
</organism>
<dbReference type="STRING" id="1774273.LPB03_00270"/>
<dbReference type="EMBL" id="LSFM01000019">
    <property type="protein sequence ID" value="OBY65106.1"/>
    <property type="molecule type" value="Genomic_DNA"/>
</dbReference>
<proteinExistence type="predicted"/>
<protein>
    <submittedName>
        <fullName evidence="2">Uncharacterized protein</fullName>
    </submittedName>
</protein>
<gene>
    <name evidence="2" type="ORF">LPB3_04835</name>
</gene>
<comment type="caution">
    <text evidence="2">The sequence shown here is derived from an EMBL/GenBank/DDBJ whole genome shotgun (WGS) entry which is preliminary data.</text>
</comment>
<keyword evidence="1" id="KW-0472">Membrane</keyword>
<keyword evidence="1" id="KW-1133">Transmembrane helix</keyword>
<dbReference type="Proteomes" id="UP000092584">
    <property type="component" value="Unassembled WGS sequence"/>
</dbReference>
<dbReference type="AlphaFoldDB" id="A0A1B8TZS7"/>
<keyword evidence="3" id="KW-1185">Reference proteome</keyword>
<evidence type="ECO:0000313" key="2">
    <source>
        <dbReference type="EMBL" id="OBY65106.1"/>
    </source>
</evidence>
<evidence type="ECO:0000256" key="1">
    <source>
        <dbReference type="SAM" id="Phobius"/>
    </source>
</evidence>
<dbReference type="OrthoDB" id="1466422at2"/>
<sequence>MSLLLMIFGAVLVAFLIAFVIVKYLPLKLRWLPSIILLVAAIFLGIKIYDGIMEPIVFNKEKVKKYQPVVNSLKIIRDAQVKYYEVNGTYNDNKAGLIRFVDTARLALTETKTVVERVNTGTKYNPIYVDQEVRVTDTIGYEPVLKYFKDRDYKNMFKVPGVEGKEFEIEVGSIEKIPGLVVSTFRVRTPKADILKGMNESLIKQELEVKETNQIRGEYVSVGSLEEISTGGNWPPSYDKSKGAKKQ</sequence>
<keyword evidence="1" id="KW-0812">Transmembrane</keyword>
<dbReference type="RefSeq" id="WP_065318480.1">
    <property type="nucleotide sequence ID" value="NZ_CAXBLX010000002.1"/>
</dbReference>
<feature type="transmembrane region" description="Helical" evidence="1">
    <location>
        <begin position="31"/>
        <end position="49"/>
    </location>
</feature>
<feature type="transmembrane region" description="Helical" evidence="1">
    <location>
        <begin position="7"/>
        <end position="25"/>
    </location>
</feature>
<reference evidence="3" key="1">
    <citation type="submission" date="2016-02" db="EMBL/GenBank/DDBJ databases">
        <authorList>
            <person name="Shin S.-K."/>
            <person name="Yi H."/>
            <person name="Kim E."/>
        </authorList>
    </citation>
    <scope>NUCLEOTIDE SEQUENCE [LARGE SCALE GENOMIC DNA]</scope>
    <source>
        <strain evidence="3">LPB0003</strain>
    </source>
</reference>
<accession>A0A1B8TZS7</accession>